<evidence type="ECO:0000256" key="1">
    <source>
        <dbReference type="ARBA" id="ARBA00007169"/>
    </source>
</evidence>
<evidence type="ECO:0000313" key="6">
    <source>
        <dbReference type="Proteomes" id="UP000322927"/>
    </source>
</evidence>
<dbReference type="InterPro" id="IPR001031">
    <property type="entry name" value="Thioesterase"/>
</dbReference>
<organism evidence="5 6">
    <name type="scientific">Streptomyces venezuelae</name>
    <dbReference type="NCBI Taxonomy" id="54571"/>
    <lineage>
        <taxon>Bacteria</taxon>
        <taxon>Bacillati</taxon>
        <taxon>Actinomycetota</taxon>
        <taxon>Actinomycetes</taxon>
        <taxon>Kitasatosporales</taxon>
        <taxon>Streptomycetaceae</taxon>
        <taxon>Streptomyces</taxon>
    </lineage>
</organism>
<reference evidence="5 6" key="1">
    <citation type="submission" date="2018-05" db="EMBL/GenBank/DDBJ databases">
        <title>Streptomyces venezuelae.</title>
        <authorList>
            <person name="Kim W."/>
            <person name="Lee N."/>
            <person name="Cho B.-K."/>
        </authorList>
    </citation>
    <scope>NUCLEOTIDE SEQUENCE [LARGE SCALE GENOMIC DNA]</scope>
    <source>
        <strain evidence="5 6">ATCC 14584</strain>
    </source>
</reference>
<dbReference type="Proteomes" id="UP000322927">
    <property type="component" value="Chromosome"/>
</dbReference>
<evidence type="ECO:0000256" key="2">
    <source>
        <dbReference type="ARBA" id="ARBA00022801"/>
    </source>
</evidence>
<dbReference type="Pfam" id="PF00975">
    <property type="entry name" value="Thioesterase"/>
    <property type="match status" value="1"/>
</dbReference>
<proteinExistence type="inferred from homology"/>
<protein>
    <submittedName>
        <fullName evidence="5">Thioesterase</fullName>
    </submittedName>
</protein>
<feature type="domain" description="Thioesterase TesA-like" evidence="4">
    <location>
        <begin position="25"/>
        <end position="247"/>
    </location>
</feature>
<dbReference type="PANTHER" id="PTHR11487">
    <property type="entry name" value="THIOESTERASE"/>
    <property type="match status" value="1"/>
</dbReference>
<dbReference type="RefSeq" id="WP_150220537.1">
    <property type="nucleotide sequence ID" value="NZ_CP029192.1"/>
</dbReference>
<gene>
    <name evidence="5" type="ORF">DEJ48_37375</name>
</gene>
<comment type="similarity">
    <text evidence="1">Belongs to the thioesterase family.</text>
</comment>
<dbReference type="EMBL" id="CP029192">
    <property type="protein sequence ID" value="QES38344.1"/>
    <property type="molecule type" value="Genomic_DNA"/>
</dbReference>
<evidence type="ECO:0000256" key="3">
    <source>
        <dbReference type="SAM" id="MobiDB-lite"/>
    </source>
</evidence>
<dbReference type="InterPro" id="IPR029058">
    <property type="entry name" value="AB_hydrolase_fold"/>
</dbReference>
<dbReference type="GO" id="GO:0016787">
    <property type="term" value="F:hydrolase activity"/>
    <property type="evidence" value="ECO:0007669"/>
    <property type="project" value="UniProtKB-KW"/>
</dbReference>
<evidence type="ECO:0000313" key="5">
    <source>
        <dbReference type="EMBL" id="QES38344.1"/>
    </source>
</evidence>
<dbReference type="PANTHER" id="PTHR11487:SF0">
    <property type="entry name" value="S-ACYL FATTY ACID SYNTHASE THIOESTERASE, MEDIUM CHAIN"/>
    <property type="match status" value="1"/>
</dbReference>
<keyword evidence="2" id="KW-0378">Hydrolase</keyword>
<dbReference type="OrthoDB" id="8480037at2"/>
<name>A0A5P2C6L7_STRVZ</name>
<sequence>MTAEKTDPGRWLRRHPGEPGAPRLVCLPHAGGGASSYQGWARELAPRVEVLAVRYPGREDRFEEPPAPSVEALADEIAAALPVSRERPLVLFGHSMGAAVAFEVARRIERDCPGGLARLCVSGSPAPHAAPPSAVHLLSDDAIVEDLRAMDGTSRDILDSADFRSLFLPGIRADYRLIETYRPDPGARISAPVSTFCGTDDPHVSPGEMLRWGEVTDGGLSSRVFSGGHFYLHERLSEVIGEVTGVLGLARRQDAPSA</sequence>
<dbReference type="AlphaFoldDB" id="A0A5P2C6L7"/>
<dbReference type="GO" id="GO:0008610">
    <property type="term" value="P:lipid biosynthetic process"/>
    <property type="evidence" value="ECO:0007669"/>
    <property type="project" value="TreeGrafter"/>
</dbReference>
<dbReference type="InterPro" id="IPR012223">
    <property type="entry name" value="TEII"/>
</dbReference>
<feature type="region of interest" description="Disordered" evidence="3">
    <location>
        <begin position="1"/>
        <end position="22"/>
    </location>
</feature>
<dbReference type="Gene3D" id="3.40.50.1820">
    <property type="entry name" value="alpha/beta hydrolase"/>
    <property type="match status" value="1"/>
</dbReference>
<dbReference type="SMART" id="SM00824">
    <property type="entry name" value="PKS_TE"/>
    <property type="match status" value="1"/>
</dbReference>
<feature type="compositionally biased region" description="Basic and acidic residues" evidence="3">
    <location>
        <begin position="1"/>
        <end position="10"/>
    </location>
</feature>
<dbReference type="SUPFAM" id="SSF53474">
    <property type="entry name" value="alpha/beta-Hydrolases"/>
    <property type="match status" value="1"/>
</dbReference>
<evidence type="ECO:0000259" key="4">
    <source>
        <dbReference type="SMART" id="SM00824"/>
    </source>
</evidence>
<dbReference type="InterPro" id="IPR020802">
    <property type="entry name" value="TesA-like"/>
</dbReference>
<accession>A0A5P2C6L7</accession>